<gene>
    <name evidence="1" type="ORF">AA0535_0772</name>
</gene>
<evidence type="ECO:0008006" key="3">
    <source>
        <dbReference type="Google" id="ProtNLM"/>
    </source>
</evidence>
<name>A0ABQ0PZI2_9PROT</name>
<reference evidence="1" key="1">
    <citation type="submission" date="2013-04" db="EMBL/GenBank/DDBJ databases">
        <title>The genome sequencing project of 58 acetic acid bacteria.</title>
        <authorList>
            <person name="Okamoto-Kainuma A."/>
            <person name="Ishikawa M."/>
            <person name="Umino S."/>
            <person name="Koizumi Y."/>
            <person name="Shiwa Y."/>
            <person name="Yoshikawa H."/>
            <person name="Matsutani M."/>
            <person name="Matsushita K."/>
        </authorList>
    </citation>
    <scope>NUCLEOTIDE SEQUENCE</scope>
    <source>
        <strain evidence="1">NRIC 0535</strain>
    </source>
</reference>
<sequence length="304" mass="34795">MLMAWLSYYGRLFGFPNLTVFDNGSRDPLTLHLLAHARRCGATVRYDRNDPGDFHAKGLHFAEQIRAWDKDGDYDFALPVDCDEFLVVVDDEGLSTHRARIMQEFAAHRDEKRALRIGVSLFNMPSRPGWFAVDPEFVKGCLPANSVAVIDNGQHNPCSRLAPGHALTRFAYLHWHNHDFTEMRERARRKLDNSLLDPTDRAALLRYASIPNLPGRHLVDLLLEDEAHYLSRYDALLRLHVPWAATPSALPGDVEHGKVLLQDHRGMRDWSARSYEAAHHDVKNWPPGPLMHYLLHGWSEGRVF</sequence>
<protein>
    <recommendedName>
        <fullName evidence="3">Glycosyl transferase family 2</fullName>
    </recommendedName>
</protein>
<comment type="caution">
    <text evidence="1">The sequence shown here is derived from an EMBL/GenBank/DDBJ whole genome shotgun (WGS) entry which is preliminary data.</text>
</comment>
<proteinExistence type="predicted"/>
<evidence type="ECO:0000313" key="1">
    <source>
        <dbReference type="EMBL" id="GBQ85476.1"/>
    </source>
</evidence>
<dbReference type="EMBL" id="BAPV01000004">
    <property type="protein sequence ID" value="GBQ85476.1"/>
    <property type="molecule type" value="Genomic_DNA"/>
</dbReference>
<keyword evidence="2" id="KW-1185">Reference proteome</keyword>
<dbReference type="Proteomes" id="UP001062776">
    <property type="component" value="Unassembled WGS sequence"/>
</dbReference>
<dbReference type="Pfam" id="PF13704">
    <property type="entry name" value="Glyco_tranf_2_4"/>
    <property type="match status" value="1"/>
</dbReference>
<evidence type="ECO:0000313" key="2">
    <source>
        <dbReference type="Proteomes" id="UP001062776"/>
    </source>
</evidence>
<organism evidence="1 2">
    <name type="scientific">Asaia krungthepensis NRIC 0535</name>
    <dbReference type="NCBI Taxonomy" id="1307925"/>
    <lineage>
        <taxon>Bacteria</taxon>
        <taxon>Pseudomonadati</taxon>
        <taxon>Pseudomonadota</taxon>
        <taxon>Alphaproteobacteria</taxon>
        <taxon>Acetobacterales</taxon>
        <taxon>Acetobacteraceae</taxon>
        <taxon>Asaia</taxon>
    </lineage>
</organism>
<accession>A0ABQ0PZI2</accession>